<keyword evidence="2" id="KW-0472">Membrane</keyword>
<dbReference type="Gene3D" id="3.30.1150.10">
    <property type="match status" value="1"/>
</dbReference>
<dbReference type="EMBL" id="RQET01000002">
    <property type="protein sequence ID" value="TGK13116.1"/>
    <property type="molecule type" value="Genomic_DNA"/>
</dbReference>
<reference evidence="3" key="1">
    <citation type="journal article" date="2019" name="PLoS Negl. Trop. Dis.">
        <title>Revisiting the worldwide diversity of Leptospira species in the environment.</title>
        <authorList>
            <person name="Vincent A.T."/>
            <person name="Schiettekatte O."/>
            <person name="Bourhy P."/>
            <person name="Veyrier F.J."/>
            <person name="Picardeau M."/>
        </authorList>
    </citation>
    <scope>NUCLEOTIDE SEQUENCE [LARGE SCALE GENOMIC DNA]</scope>
    <source>
        <strain evidence="3">SSW15</strain>
    </source>
</reference>
<evidence type="ECO:0000313" key="4">
    <source>
        <dbReference type="Proteomes" id="UP000298458"/>
    </source>
</evidence>
<comment type="caution">
    <text evidence="3">The sequence shown here is derived from an EMBL/GenBank/DDBJ whole genome shotgun (WGS) entry which is preliminary data.</text>
</comment>
<keyword evidence="2" id="KW-1133">Transmembrane helix</keyword>
<feature type="transmembrane region" description="Helical" evidence="2">
    <location>
        <begin position="131"/>
        <end position="152"/>
    </location>
</feature>
<dbReference type="PANTHER" id="PTHR36844:SF1">
    <property type="entry name" value="PROTEASE PRSW"/>
    <property type="match status" value="1"/>
</dbReference>
<feature type="transmembrane region" description="Helical" evidence="2">
    <location>
        <begin position="249"/>
        <end position="270"/>
    </location>
</feature>
<evidence type="ECO:0000313" key="3">
    <source>
        <dbReference type="EMBL" id="TGK13116.1"/>
    </source>
</evidence>
<feature type="transmembrane region" description="Helical" evidence="2">
    <location>
        <begin position="300"/>
        <end position="321"/>
    </location>
</feature>
<gene>
    <name evidence="3" type="ORF">EHO60_02645</name>
</gene>
<evidence type="ECO:0000256" key="2">
    <source>
        <dbReference type="SAM" id="Phobius"/>
    </source>
</evidence>
<feature type="transmembrane region" description="Helical" evidence="2">
    <location>
        <begin position="20"/>
        <end position="43"/>
    </location>
</feature>
<feature type="transmembrane region" description="Helical" evidence="2">
    <location>
        <begin position="95"/>
        <end position="119"/>
    </location>
</feature>
<keyword evidence="2" id="KW-0812">Transmembrane</keyword>
<sequence length="559" mass="63917">MFETTQSRRRRILDWGINFLSWISPFVGFGIFFPLGVLFAFPTGRNVRRNAFSSLILQVAILGLLYPLEILQLFSTKAEQWISVFVLVVPEVSGMHGWFLLPIFFVIGLVFLILQARFVKAHLRSGEKRPLILAPIFLLLSLFCVLILTHHLAFEDEFRVKMAPFVVLSESIWIFFPWLIAIAGMISGGKQIFLFRRPWAWFSKQVFVSRADESGDSISSAKKRKYAILRDALVPGWGHIYSGNLWRGFPILFVFLLLLLFFATFFFSWIEPAFGIRYLASLGLKPGIPDKKFFEVASSFIPWAVALLLLISVGAFSHWLLRKSFRKAMYWRGLRPGFANNVALSILIHLVLLSLVLIIPAMINRKSEKEKSKPDGHYTPENTMEYYFIDPNVPDEVQGLNGGVITGTDTPNKNEGEKIPNEKPSDEGRVKGDVRRIRGKKLPPTYSNYISAKMRAFESFMEYWKTAPQNYSCVVAYTITPEGDVVDIELVENSSYPEQDRRTLELIENLSPMMPPPGTKGYVRVTELFWNGTINPESMPTKLQSDLVQMFDGRYMEEL</sequence>
<feature type="transmembrane region" description="Helical" evidence="2">
    <location>
        <begin position="172"/>
        <end position="195"/>
    </location>
</feature>
<accession>A0A4R9GK20</accession>
<dbReference type="Proteomes" id="UP000298458">
    <property type="component" value="Unassembled WGS sequence"/>
</dbReference>
<feature type="transmembrane region" description="Helical" evidence="2">
    <location>
        <begin position="342"/>
        <end position="363"/>
    </location>
</feature>
<dbReference type="OrthoDB" id="341682at2"/>
<feature type="region of interest" description="Disordered" evidence="1">
    <location>
        <begin position="405"/>
        <end position="431"/>
    </location>
</feature>
<name>A0A4R9GK20_9LEPT</name>
<dbReference type="GO" id="GO:0008233">
    <property type="term" value="F:peptidase activity"/>
    <property type="evidence" value="ECO:0007669"/>
    <property type="project" value="InterPro"/>
</dbReference>
<feature type="transmembrane region" description="Helical" evidence="2">
    <location>
        <begin position="55"/>
        <end position="75"/>
    </location>
</feature>
<dbReference type="AlphaFoldDB" id="A0A4R9GK20"/>
<feature type="compositionally biased region" description="Basic and acidic residues" evidence="1">
    <location>
        <begin position="412"/>
        <end position="431"/>
    </location>
</feature>
<keyword evidence="4" id="KW-1185">Reference proteome</keyword>
<proteinExistence type="predicted"/>
<organism evidence="3 4">
    <name type="scientific">Leptospira fletcheri</name>
    <dbReference type="NCBI Taxonomy" id="2484981"/>
    <lineage>
        <taxon>Bacteria</taxon>
        <taxon>Pseudomonadati</taxon>
        <taxon>Spirochaetota</taxon>
        <taxon>Spirochaetia</taxon>
        <taxon>Leptospirales</taxon>
        <taxon>Leptospiraceae</taxon>
        <taxon>Leptospira</taxon>
    </lineage>
</organism>
<dbReference type="InterPro" id="IPR026898">
    <property type="entry name" value="PrsW"/>
</dbReference>
<dbReference type="RefSeq" id="WP_135766626.1">
    <property type="nucleotide sequence ID" value="NZ_RQET01000002.1"/>
</dbReference>
<dbReference type="PANTHER" id="PTHR36844">
    <property type="entry name" value="PROTEASE PRSW"/>
    <property type="match status" value="1"/>
</dbReference>
<dbReference type="SUPFAM" id="SSF74653">
    <property type="entry name" value="TolA/TonB C-terminal domain"/>
    <property type="match status" value="1"/>
</dbReference>
<protein>
    <submittedName>
        <fullName evidence="3">Energy transducer TonB</fullName>
    </submittedName>
</protein>
<evidence type="ECO:0000256" key="1">
    <source>
        <dbReference type="SAM" id="MobiDB-lite"/>
    </source>
</evidence>